<feature type="transmembrane region" description="Helical" evidence="5">
    <location>
        <begin position="543"/>
        <end position="561"/>
    </location>
</feature>
<feature type="transmembrane region" description="Helical" evidence="5">
    <location>
        <begin position="309"/>
        <end position="327"/>
    </location>
</feature>
<keyword evidence="4 5" id="KW-0472">Membrane</keyword>
<evidence type="ECO:0000256" key="2">
    <source>
        <dbReference type="ARBA" id="ARBA00022692"/>
    </source>
</evidence>
<dbReference type="InterPro" id="IPR051533">
    <property type="entry name" value="WaaL-like"/>
</dbReference>
<name>A0A7X2Z2X9_9BACL</name>
<evidence type="ECO:0000256" key="5">
    <source>
        <dbReference type="SAM" id="Phobius"/>
    </source>
</evidence>
<keyword evidence="2 5" id="KW-0812">Transmembrane</keyword>
<feature type="transmembrane region" description="Helical" evidence="5">
    <location>
        <begin position="56"/>
        <end position="74"/>
    </location>
</feature>
<dbReference type="AlphaFoldDB" id="A0A7X2Z2X9"/>
<dbReference type="Gene3D" id="1.25.40.10">
    <property type="entry name" value="Tetratricopeptide repeat domain"/>
    <property type="match status" value="1"/>
</dbReference>
<protein>
    <recommendedName>
        <fullName evidence="6">O-antigen ligase-related domain-containing protein</fullName>
    </recommendedName>
</protein>
<comment type="subcellular location">
    <subcellularLocation>
        <location evidence="1">Membrane</location>
        <topology evidence="1">Multi-pass membrane protein</topology>
    </subcellularLocation>
</comment>
<feature type="transmembrane region" description="Helical" evidence="5">
    <location>
        <begin position="505"/>
        <end position="523"/>
    </location>
</feature>
<dbReference type="EMBL" id="WNZW01000007">
    <property type="protein sequence ID" value="MUG46599.1"/>
    <property type="molecule type" value="Genomic_DNA"/>
</dbReference>
<evidence type="ECO:0000313" key="7">
    <source>
        <dbReference type="EMBL" id="MUG46599.1"/>
    </source>
</evidence>
<organism evidence="7 8">
    <name type="scientific">Paenibacillus woosongensis</name>
    <dbReference type="NCBI Taxonomy" id="307580"/>
    <lineage>
        <taxon>Bacteria</taxon>
        <taxon>Bacillati</taxon>
        <taxon>Bacillota</taxon>
        <taxon>Bacilli</taxon>
        <taxon>Bacillales</taxon>
        <taxon>Paenibacillaceae</taxon>
        <taxon>Paenibacillus</taxon>
    </lineage>
</organism>
<evidence type="ECO:0000256" key="3">
    <source>
        <dbReference type="ARBA" id="ARBA00022989"/>
    </source>
</evidence>
<comment type="caution">
    <text evidence="7">The sequence shown here is derived from an EMBL/GenBank/DDBJ whole genome shotgun (WGS) entry which is preliminary data.</text>
</comment>
<dbReference type="PANTHER" id="PTHR37422">
    <property type="entry name" value="TEICHURONIC ACID BIOSYNTHESIS PROTEIN TUAE"/>
    <property type="match status" value="1"/>
</dbReference>
<evidence type="ECO:0000313" key="8">
    <source>
        <dbReference type="Proteomes" id="UP000447876"/>
    </source>
</evidence>
<dbReference type="GO" id="GO:0016020">
    <property type="term" value="C:membrane"/>
    <property type="evidence" value="ECO:0007669"/>
    <property type="project" value="UniProtKB-SubCell"/>
</dbReference>
<keyword evidence="3 5" id="KW-1133">Transmembrane helix</keyword>
<feature type="domain" description="O-antigen ligase-related" evidence="6">
    <location>
        <begin position="265"/>
        <end position="470"/>
    </location>
</feature>
<dbReference type="InterPro" id="IPR007016">
    <property type="entry name" value="O-antigen_ligase-rel_domated"/>
</dbReference>
<dbReference type="OrthoDB" id="1808577at2"/>
<reference evidence="7 8" key="1">
    <citation type="submission" date="2019-11" db="EMBL/GenBank/DDBJ databases">
        <title>Draft genome sequences of five Paenibacillus species of dairy origin.</title>
        <authorList>
            <person name="Olajide A.M."/>
            <person name="Chen S."/>
            <person name="Lapointe G."/>
        </authorList>
    </citation>
    <scope>NUCLEOTIDE SEQUENCE [LARGE SCALE GENOMIC DNA]</scope>
    <source>
        <strain evidence="7 8">12CR55</strain>
    </source>
</reference>
<proteinExistence type="predicted"/>
<evidence type="ECO:0000256" key="1">
    <source>
        <dbReference type="ARBA" id="ARBA00004141"/>
    </source>
</evidence>
<feature type="transmembrane region" description="Helical" evidence="5">
    <location>
        <begin position="28"/>
        <end position="50"/>
    </location>
</feature>
<gene>
    <name evidence="7" type="ORF">GNP95_16550</name>
</gene>
<feature type="transmembrane region" description="Helical" evidence="5">
    <location>
        <begin position="216"/>
        <end position="236"/>
    </location>
</feature>
<dbReference type="InterPro" id="IPR011990">
    <property type="entry name" value="TPR-like_helical_dom_sf"/>
</dbReference>
<feature type="transmembrane region" description="Helical" evidence="5">
    <location>
        <begin position="333"/>
        <end position="355"/>
    </location>
</feature>
<feature type="transmembrane region" description="Helical" evidence="5">
    <location>
        <begin position="147"/>
        <end position="164"/>
    </location>
</feature>
<sequence length="746" mass="78237">MASMGKGGGKDGMDAGGLKGEEAVKDRIGVLAGIACIAGGCAACMSQGLYFRDTMTALGLMTWGTAIMAIIVAVRAARGRRTGRDITALIRGGGRKAERFGSFSMAHHPIESRHAALLAAAPFMIALLYAAHLAAGPLSAQSTGEAVLGWSFCGCFGISAYYAARSSNGRELLRAGWSIIGLLLGVTGLASVHGLFPYPGAIFRTDETDLAAGGARLGGLLQYPNVFGAVMGVFLLERLMLLARLRTADFTRGCRWRGYIVSGSAFIYVLCLLLTESRGASLATAAAGIAGLCRLRPADRLRFAGQSGLLLLCGALAAGPLAASSLAPPLLPGLVLLGGTAGAAIVAPKYLAGLGRRKKQGNIHKRGHGYRNRPRILPAGGMLLTAAFLGAALSPGLVERSSRLATASARIHMYRDGGSLFLLSPWFGQGGKTWEASFRSIQSSPYVGEEVHSGYLNIALDTGLLGLAITLLWLGAIGAALARARSRMLPPFLAVLLHSAADFDMSYGLTWLLIIWMAAAGITRTPGCAAQPACPSELRLLPRGSLIALAGLLLFASATGARQAVSLSRERQALAAAASGNIGQATVLLEQALSLYPARTSARLHLASLSGAAAQAGILRQGLAYDRADPELWAALGQALSASQPMGAVAAWKQAVQLDPYSRKRQTEALSALASLAGRLREHHPQEAAAAAAAGYKLYVRYEELARRLTSTANLRNDRRFTVTAEAKDRGRELGEYVLRYSPVHR</sequence>
<feature type="transmembrane region" description="Helical" evidence="5">
    <location>
        <begin position="376"/>
        <end position="398"/>
    </location>
</feature>
<feature type="transmembrane region" description="Helical" evidence="5">
    <location>
        <begin position="115"/>
        <end position="135"/>
    </location>
</feature>
<dbReference type="Proteomes" id="UP000447876">
    <property type="component" value="Unassembled WGS sequence"/>
</dbReference>
<evidence type="ECO:0000256" key="4">
    <source>
        <dbReference type="ARBA" id="ARBA00023136"/>
    </source>
</evidence>
<evidence type="ECO:0000259" key="6">
    <source>
        <dbReference type="Pfam" id="PF04932"/>
    </source>
</evidence>
<dbReference type="Pfam" id="PF04932">
    <property type="entry name" value="Wzy_C"/>
    <property type="match status" value="1"/>
</dbReference>
<feature type="transmembrane region" description="Helical" evidence="5">
    <location>
        <begin position="176"/>
        <end position="196"/>
    </location>
</feature>
<feature type="transmembrane region" description="Helical" evidence="5">
    <location>
        <begin position="464"/>
        <end position="484"/>
    </location>
</feature>
<accession>A0A7X2Z2X9</accession>
<dbReference type="PANTHER" id="PTHR37422:SF13">
    <property type="entry name" value="LIPOPOLYSACCHARIDE BIOSYNTHESIS PROTEIN PA4999-RELATED"/>
    <property type="match status" value="1"/>
</dbReference>